<keyword evidence="2" id="KW-1185">Reference proteome</keyword>
<name>A0A4Q7J1M7_9PSEU</name>
<evidence type="ECO:0008006" key="3">
    <source>
        <dbReference type="Google" id="ProtNLM"/>
    </source>
</evidence>
<gene>
    <name evidence="1" type="ORF">EWH70_32490</name>
</gene>
<sequence>MAPSLTQIMDGIETRLKTIPGLRVTAYVADQINPPAAVVGVPDVPEYRLTMGRGRFELRFTVTVLVSAALDRVGQRALASYADVAGPNSVPAAIDGDRRLGGLVEECHITSFRVLGLDEVGQIGFYGGEFAVRVVAPGT</sequence>
<evidence type="ECO:0000313" key="2">
    <source>
        <dbReference type="Proteomes" id="UP000292003"/>
    </source>
</evidence>
<dbReference type="RefSeq" id="WP_130479399.1">
    <property type="nucleotide sequence ID" value="NZ_SFCC01000021.1"/>
</dbReference>
<reference evidence="1 2" key="1">
    <citation type="submission" date="2019-02" db="EMBL/GenBank/DDBJ databases">
        <title>Draft genome sequence of Amycolatopsis sp. 8-3EHSu isolated from roots of Suaeda maritima.</title>
        <authorList>
            <person name="Duangmal K."/>
            <person name="Chantavorakit T."/>
        </authorList>
    </citation>
    <scope>NUCLEOTIDE SEQUENCE [LARGE SCALE GENOMIC DNA]</scope>
    <source>
        <strain evidence="1 2">8-3EHSu</strain>
    </source>
</reference>
<protein>
    <recommendedName>
        <fullName evidence="3">DUF3168 domain-containing protein</fullName>
    </recommendedName>
</protein>
<accession>A0A4Q7J1M7</accession>
<proteinExistence type="predicted"/>
<evidence type="ECO:0000313" key="1">
    <source>
        <dbReference type="EMBL" id="RZQ59834.1"/>
    </source>
</evidence>
<dbReference type="EMBL" id="SFCC01000021">
    <property type="protein sequence ID" value="RZQ59834.1"/>
    <property type="molecule type" value="Genomic_DNA"/>
</dbReference>
<comment type="caution">
    <text evidence="1">The sequence shown here is derived from an EMBL/GenBank/DDBJ whole genome shotgun (WGS) entry which is preliminary data.</text>
</comment>
<dbReference type="AlphaFoldDB" id="A0A4Q7J1M7"/>
<dbReference type="Proteomes" id="UP000292003">
    <property type="component" value="Unassembled WGS sequence"/>
</dbReference>
<organism evidence="1 2">
    <name type="scientific">Amycolatopsis suaedae</name>
    <dbReference type="NCBI Taxonomy" id="2510978"/>
    <lineage>
        <taxon>Bacteria</taxon>
        <taxon>Bacillati</taxon>
        <taxon>Actinomycetota</taxon>
        <taxon>Actinomycetes</taxon>
        <taxon>Pseudonocardiales</taxon>
        <taxon>Pseudonocardiaceae</taxon>
        <taxon>Amycolatopsis</taxon>
    </lineage>
</organism>